<dbReference type="Proteomes" id="UP001148018">
    <property type="component" value="Unassembled WGS sequence"/>
</dbReference>
<dbReference type="OrthoDB" id="5982705at2759"/>
<keyword evidence="1" id="KW-1133">Transmembrane helix</keyword>
<feature type="transmembrane region" description="Helical" evidence="1">
    <location>
        <begin position="111"/>
        <end position="132"/>
    </location>
</feature>
<comment type="caution">
    <text evidence="2">The sequence shown here is derived from an EMBL/GenBank/DDBJ whole genome shotgun (WGS) entry which is preliminary data.</text>
</comment>
<name>A0A9Q0ISX2_9TELE</name>
<reference evidence="2" key="1">
    <citation type="submission" date="2022-07" db="EMBL/GenBank/DDBJ databases">
        <title>Chromosome-level genome of Muraenolepis orangiensis.</title>
        <authorList>
            <person name="Kim J."/>
        </authorList>
    </citation>
    <scope>NUCLEOTIDE SEQUENCE</scope>
    <source>
        <strain evidence="2">KU_S4_2022</strain>
        <tissue evidence="2">Muscle</tissue>
    </source>
</reference>
<feature type="transmembrane region" description="Helical" evidence="1">
    <location>
        <begin position="6"/>
        <end position="27"/>
    </location>
</feature>
<evidence type="ECO:0000313" key="3">
    <source>
        <dbReference type="Proteomes" id="UP001148018"/>
    </source>
</evidence>
<keyword evidence="3" id="KW-1185">Reference proteome</keyword>
<evidence type="ECO:0000313" key="2">
    <source>
        <dbReference type="EMBL" id="KAJ3612072.1"/>
    </source>
</evidence>
<feature type="transmembrane region" description="Helical" evidence="1">
    <location>
        <begin position="79"/>
        <end position="99"/>
    </location>
</feature>
<gene>
    <name evidence="2" type="ORF">NHX12_020349</name>
</gene>
<sequence length="192" mass="20563">MTSVIVMYVFGAIMMAISILGAFGAHRENRVALIVVSKLRVALIVVSKLRVALIVVSKLRVALIVVSKLRVALIVVSKLRVVLIVVSKLRVALIVVSKLRVALIVVSKLRVALIVVSKLRVALIVTCFPVLMHYVHKAFNICLAVLFSLATLAPEEQHPPVAAACGSSSTICTPLLLGTDWPAPLAFNLSSA</sequence>
<evidence type="ECO:0000256" key="1">
    <source>
        <dbReference type="SAM" id="Phobius"/>
    </source>
</evidence>
<keyword evidence="1" id="KW-0812">Transmembrane</keyword>
<organism evidence="2 3">
    <name type="scientific">Muraenolepis orangiensis</name>
    <name type="common">Patagonian moray cod</name>
    <dbReference type="NCBI Taxonomy" id="630683"/>
    <lineage>
        <taxon>Eukaryota</taxon>
        <taxon>Metazoa</taxon>
        <taxon>Chordata</taxon>
        <taxon>Craniata</taxon>
        <taxon>Vertebrata</taxon>
        <taxon>Euteleostomi</taxon>
        <taxon>Actinopterygii</taxon>
        <taxon>Neopterygii</taxon>
        <taxon>Teleostei</taxon>
        <taxon>Neoteleostei</taxon>
        <taxon>Acanthomorphata</taxon>
        <taxon>Zeiogadaria</taxon>
        <taxon>Gadariae</taxon>
        <taxon>Gadiformes</taxon>
        <taxon>Muraenolepidoidei</taxon>
        <taxon>Muraenolepididae</taxon>
        <taxon>Muraenolepis</taxon>
    </lineage>
</organism>
<proteinExistence type="predicted"/>
<keyword evidence="1" id="KW-0472">Membrane</keyword>
<protein>
    <submittedName>
        <fullName evidence="2">Uncharacterized protein</fullName>
    </submittedName>
</protein>
<feature type="transmembrane region" description="Helical" evidence="1">
    <location>
        <begin position="39"/>
        <end position="59"/>
    </location>
</feature>
<accession>A0A9Q0ISX2</accession>
<dbReference type="AlphaFoldDB" id="A0A9Q0ISX2"/>
<dbReference type="EMBL" id="JANIIK010000036">
    <property type="protein sequence ID" value="KAJ3612072.1"/>
    <property type="molecule type" value="Genomic_DNA"/>
</dbReference>